<dbReference type="AlphaFoldDB" id="A0A7L5JS57"/>
<feature type="transmembrane region" description="Helical" evidence="1">
    <location>
        <begin position="44"/>
        <end position="65"/>
    </location>
</feature>
<accession>A0A7L5JS57</accession>
<reference evidence="2 3" key="1">
    <citation type="submission" date="2020-05" db="EMBL/GenBank/DDBJ databases">
        <title>Complete genome sequencing of Campylobacter and Arcobacter type strains.</title>
        <authorList>
            <person name="Miller W.G."/>
            <person name="Yee E."/>
        </authorList>
    </citation>
    <scope>NUCLEOTIDE SEQUENCE [LARGE SCALE GENOMIC DNA]</scope>
    <source>
        <strain evidence="2 3">LMG 21996</strain>
    </source>
</reference>
<keyword evidence="1" id="KW-0472">Membrane</keyword>
<name>A0A7L5JS57_9BACT</name>
<dbReference type="EMBL" id="CP054051">
    <property type="protein sequence ID" value="QKJ28054.1"/>
    <property type="molecule type" value="Genomic_DNA"/>
</dbReference>
<keyword evidence="1" id="KW-0812">Transmembrane</keyword>
<proteinExistence type="predicted"/>
<dbReference type="Proteomes" id="UP000509513">
    <property type="component" value="Chromosome"/>
</dbReference>
<evidence type="ECO:0000313" key="2">
    <source>
        <dbReference type="EMBL" id="QKJ28054.1"/>
    </source>
</evidence>
<gene>
    <name evidence="2" type="ORF">ACBT_2172</name>
</gene>
<dbReference type="Pfam" id="PF04956">
    <property type="entry name" value="TrbC"/>
    <property type="match status" value="1"/>
</dbReference>
<dbReference type="InterPro" id="IPR007039">
    <property type="entry name" value="TrbC/VirB2"/>
</dbReference>
<protein>
    <submittedName>
        <fullName evidence="2">Putative membrane protein</fullName>
    </submittedName>
</protein>
<dbReference type="RefSeq" id="WP_024774483.1">
    <property type="nucleotide sequence ID" value="NZ_CP054051.1"/>
</dbReference>
<feature type="transmembrane region" description="Helical" evidence="1">
    <location>
        <begin position="12"/>
        <end position="32"/>
    </location>
</feature>
<evidence type="ECO:0000313" key="3">
    <source>
        <dbReference type="Proteomes" id="UP000509513"/>
    </source>
</evidence>
<evidence type="ECO:0000256" key="1">
    <source>
        <dbReference type="SAM" id="Phobius"/>
    </source>
</evidence>
<keyword evidence="1" id="KW-1133">Transmembrane helix</keyword>
<sequence length="98" mass="10388">MRFKKNNIKNLMLIAAFIFIPDILLGAGISVSRAETLMENIRDALFALAAISVTVVIAYVAYQVMVQGQAIQKMTPVIVGGLLIATASAIGGMFTGIS</sequence>
<dbReference type="KEGG" id="acib:ACBT_2172"/>
<feature type="transmembrane region" description="Helical" evidence="1">
    <location>
        <begin position="77"/>
        <end position="97"/>
    </location>
</feature>
<organism evidence="2 3">
    <name type="scientific">Aliarcobacter cibarius</name>
    <dbReference type="NCBI Taxonomy" id="255507"/>
    <lineage>
        <taxon>Bacteria</taxon>
        <taxon>Pseudomonadati</taxon>
        <taxon>Campylobacterota</taxon>
        <taxon>Epsilonproteobacteria</taxon>
        <taxon>Campylobacterales</taxon>
        <taxon>Arcobacteraceae</taxon>
        <taxon>Aliarcobacter</taxon>
    </lineage>
</organism>